<evidence type="ECO:0000313" key="3">
    <source>
        <dbReference type="Proteomes" id="UP000730482"/>
    </source>
</evidence>
<name>A0ABS5L3X0_9ACTN</name>
<proteinExistence type="predicted"/>
<organism evidence="2 3">
    <name type="scientific">Catenulispora pinistramenti</name>
    <dbReference type="NCBI Taxonomy" id="2705254"/>
    <lineage>
        <taxon>Bacteria</taxon>
        <taxon>Bacillati</taxon>
        <taxon>Actinomycetota</taxon>
        <taxon>Actinomycetes</taxon>
        <taxon>Catenulisporales</taxon>
        <taxon>Catenulisporaceae</taxon>
        <taxon>Catenulispora</taxon>
    </lineage>
</organism>
<comment type="caution">
    <text evidence="2">The sequence shown here is derived from an EMBL/GenBank/DDBJ whole genome shotgun (WGS) entry which is preliminary data.</text>
</comment>
<accession>A0ABS5L3X0</accession>
<feature type="region of interest" description="Disordered" evidence="1">
    <location>
        <begin position="170"/>
        <end position="233"/>
    </location>
</feature>
<evidence type="ECO:0008006" key="4">
    <source>
        <dbReference type="Google" id="ProtNLM"/>
    </source>
</evidence>
<sequence length="233" mass="23658">MNLVDSARKTVTTSVTNPKPFYFAAGVGDAAVAALKDAPALLTEAGTKAGEVATSVAGKVAGVAESVQSKIALGQFQDDAKALREKISEPDLRAAREKAQTLLLMQVGRALEIAGKAVETYDGYSERGKTVVDRVLAGRATEVEVVAVQETRGAEAVRVESVVVIEDEEPKTAAAPAGKPAASAKSEAAAPKAAAEQPQAKAKATGGSSSGTAKKATPRRTANGSAAKKTGDA</sequence>
<dbReference type="RefSeq" id="WP_212018967.1">
    <property type="nucleotide sequence ID" value="NZ_JAAFYZ010000219.1"/>
</dbReference>
<evidence type="ECO:0000256" key="1">
    <source>
        <dbReference type="SAM" id="MobiDB-lite"/>
    </source>
</evidence>
<gene>
    <name evidence="2" type="ORF">KGQ19_39310</name>
</gene>
<dbReference type="Proteomes" id="UP000730482">
    <property type="component" value="Unassembled WGS sequence"/>
</dbReference>
<reference evidence="2 3" key="1">
    <citation type="submission" date="2020-02" db="EMBL/GenBank/DDBJ databases">
        <title>Acidophilic actinobacteria isolated from forest soil.</title>
        <authorList>
            <person name="Golinska P."/>
        </authorList>
    </citation>
    <scope>NUCLEOTIDE SEQUENCE [LARGE SCALE GENOMIC DNA]</scope>
    <source>
        <strain evidence="2 3">NL8</strain>
    </source>
</reference>
<evidence type="ECO:0000313" key="2">
    <source>
        <dbReference type="EMBL" id="MBS2552919.1"/>
    </source>
</evidence>
<dbReference type="EMBL" id="JAAFYZ010000219">
    <property type="protein sequence ID" value="MBS2552919.1"/>
    <property type="molecule type" value="Genomic_DNA"/>
</dbReference>
<keyword evidence="3" id="KW-1185">Reference proteome</keyword>
<protein>
    <recommendedName>
        <fullName evidence="4">Heparin binding hemagglutinin HbhA</fullName>
    </recommendedName>
</protein>
<feature type="compositionally biased region" description="Low complexity" evidence="1">
    <location>
        <begin position="172"/>
        <end position="205"/>
    </location>
</feature>